<dbReference type="EC" id="3.5.2.6" evidence="3"/>
<evidence type="ECO:0000256" key="3">
    <source>
        <dbReference type="ARBA" id="ARBA00012865"/>
    </source>
</evidence>
<dbReference type="GO" id="GO:0030655">
    <property type="term" value="P:beta-lactam antibiotic catabolic process"/>
    <property type="evidence" value="ECO:0007669"/>
    <property type="project" value="InterPro"/>
</dbReference>
<dbReference type="Pfam" id="PF13354">
    <property type="entry name" value="Beta-lactamase2"/>
    <property type="match status" value="1"/>
</dbReference>
<dbReference type="EMBL" id="WELI01000012">
    <property type="protein sequence ID" value="KAB7727025.1"/>
    <property type="molecule type" value="Genomic_DNA"/>
</dbReference>
<evidence type="ECO:0000313" key="6">
    <source>
        <dbReference type="Proteomes" id="UP000488299"/>
    </source>
</evidence>
<evidence type="ECO:0000313" key="5">
    <source>
        <dbReference type="EMBL" id="KAB7727025.1"/>
    </source>
</evidence>
<dbReference type="InterPro" id="IPR012338">
    <property type="entry name" value="Beta-lactam/transpept-like"/>
</dbReference>
<dbReference type="PANTHER" id="PTHR35333:SF3">
    <property type="entry name" value="BETA-LACTAMASE-TYPE TRANSPEPTIDASE FOLD CONTAINING PROTEIN"/>
    <property type="match status" value="1"/>
</dbReference>
<dbReference type="InterPro" id="IPR000871">
    <property type="entry name" value="Beta-lactam_class-A"/>
</dbReference>
<comment type="similarity">
    <text evidence="2">Belongs to the class-A beta-lactamase family.</text>
</comment>
<dbReference type="GO" id="GO:0046677">
    <property type="term" value="P:response to antibiotic"/>
    <property type="evidence" value="ECO:0007669"/>
    <property type="project" value="InterPro"/>
</dbReference>
<protein>
    <recommendedName>
        <fullName evidence="3">beta-lactamase</fullName>
        <ecNumber evidence="3">3.5.2.6</ecNumber>
    </recommendedName>
</protein>
<comment type="caution">
    <text evidence="5">The sequence shown here is derived from an EMBL/GenBank/DDBJ whole genome shotgun (WGS) entry which is preliminary data.</text>
</comment>
<dbReference type="InterPro" id="IPR045155">
    <property type="entry name" value="Beta-lactam_cat"/>
</dbReference>
<feature type="domain" description="Beta-lactamase class A catalytic" evidence="4">
    <location>
        <begin position="20"/>
        <end position="237"/>
    </location>
</feature>
<evidence type="ECO:0000256" key="2">
    <source>
        <dbReference type="ARBA" id="ARBA00009009"/>
    </source>
</evidence>
<keyword evidence="5" id="KW-0378">Hydrolase</keyword>
<proteinExistence type="inferred from homology"/>
<accession>A0A7J5TVH8</accession>
<evidence type="ECO:0000259" key="4">
    <source>
        <dbReference type="Pfam" id="PF13354"/>
    </source>
</evidence>
<organism evidence="5 6">
    <name type="scientific">Rudanella paleaurantiibacter</name>
    <dbReference type="NCBI Taxonomy" id="2614655"/>
    <lineage>
        <taxon>Bacteria</taxon>
        <taxon>Pseudomonadati</taxon>
        <taxon>Bacteroidota</taxon>
        <taxon>Cytophagia</taxon>
        <taxon>Cytophagales</taxon>
        <taxon>Cytophagaceae</taxon>
        <taxon>Rudanella</taxon>
    </lineage>
</organism>
<gene>
    <name evidence="5" type="ORF">F5984_22570</name>
</gene>
<sequence>MSDSLTQYIQSLPASVRVSVALETLADSSVRLYHRADERVPAASLIKVPIMVEAMVAEIEGRINLDEIHILLDSEKVGGSGVLKDYPNRSRISYRDLVRLMITSSDNTATNILIGDLSPEAINARMRALGLPQTGLNRVMMDTLAARQGRENVVTAREMNHLLIQIYRHRVATPALCEQMLDFLKANEDTLTIPSRLPRQPGGRPLVVAHKTGTLSYVRADMGIVYGPRPFVLSVLVEGADSEAAGEAIIAQIARLAYSTIHNN</sequence>
<name>A0A7J5TVH8_9BACT</name>
<dbReference type="SUPFAM" id="SSF56601">
    <property type="entry name" value="beta-lactamase/transpeptidase-like"/>
    <property type="match status" value="1"/>
</dbReference>
<dbReference type="AlphaFoldDB" id="A0A7J5TVH8"/>
<dbReference type="Proteomes" id="UP000488299">
    <property type="component" value="Unassembled WGS sequence"/>
</dbReference>
<evidence type="ECO:0000256" key="1">
    <source>
        <dbReference type="ARBA" id="ARBA00001526"/>
    </source>
</evidence>
<dbReference type="GO" id="GO:0008800">
    <property type="term" value="F:beta-lactamase activity"/>
    <property type="evidence" value="ECO:0007669"/>
    <property type="project" value="UniProtKB-EC"/>
</dbReference>
<comment type="catalytic activity">
    <reaction evidence="1">
        <text>a beta-lactam + H2O = a substituted beta-amino acid</text>
        <dbReference type="Rhea" id="RHEA:20401"/>
        <dbReference type="ChEBI" id="CHEBI:15377"/>
        <dbReference type="ChEBI" id="CHEBI:35627"/>
        <dbReference type="ChEBI" id="CHEBI:140347"/>
        <dbReference type="EC" id="3.5.2.6"/>
    </reaction>
</comment>
<keyword evidence="6" id="KW-1185">Reference proteome</keyword>
<reference evidence="5 6" key="1">
    <citation type="submission" date="2019-10" db="EMBL/GenBank/DDBJ databases">
        <title>Rudanella paleaurantiibacter sp. nov., isolated from sludge.</title>
        <authorList>
            <person name="Xu S.Q."/>
        </authorList>
    </citation>
    <scope>NUCLEOTIDE SEQUENCE [LARGE SCALE GENOMIC DNA]</scope>
    <source>
        <strain evidence="5 6">HX-22-17</strain>
    </source>
</reference>
<dbReference type="PANTHER" id="PTHR35333">
    <property type="entry name" value="BETA-LACTAMASE"/>
    <property type="match status" value="1"/>
</dbReference>
<dbReference type="Gene3D" id="3.40.710.10">
    <property type="entry name" value="DD-peptidase/beta-lactamase superfamily"/>
    <property type="match status" value="1"/>
</dbReference>